<feature type="domain" description="Ketosynthase family 3 (KS3)" evidence="10">
    <location>
        <begin position="10"/>
        <end position="433"/>
    </location>
</feature>
<dbReference type="KEGG" id="ngv:CDO52_22705"/>
<dbReference type="Proteomes" id="UP000215005">
    <property type="component" value="Chromosome"/>
</dbReference>
<feature type="domain" description="PKS/mFAS DH" evidence="11">
    <location>
        <begin position="922"/>
        <end position="1195"/>
    </location>
</feature>
<dbReference type="PANTHER" id="PTHR43775">
    <property type="entry name" value="FATTY ACID SYNTHASE"/>
    <property type="match status" value="1"/>
</dbReference>
<keyword evidence="3" id="KW-0808">Transferase</keyword>
<dbReference type="PROSITE" id="PS50075">
    <property type="entry name" value="CARRIER"/>
    <property type="match status" value="1"/>
</dbReference>
<dbReference type="SMART" id="SM00822">
    <property type="entry name" value="PKS_KR"/>
    <property type="match status" value="1"/>
</dbReference>
<dbReference type="InterPro" id="IPR016036">
    <property type="entry name" value="Malonyl_transacylase_ACP-bd"/>
</dbReference>
<dbReference type="SMART" id="SM00823">
    <property type="entry name" value="PKS_PP"/>
    <property type="match status" value="1"/>
</dbReference>
<dbReference type="CDD" id="cd00833">
    <property type="entry name" value="PKS"/>
    <property type="match status" value="1"/>
</dbReference>
<sequence length="2571" mass="273998">MGRIVDGGGHPAIAIVGAGCRLPGGINDLDTLWAALEEGRDLVGRVPDDRFEAARFVDEAMPRVGRSYTAAGAFLDDISLFDADYFGISPKEAEQMDPQHRLLLEMTAEAVDDAAIDPARLAGTDTGVFVGISDVSYGGLQMMSPQAIGPYAAPGATHSIAANRLSHVFDLRGPSMAVDTACSSSLIALERACRQVASDGGVALAGGVNVLLSPAVYIAFSQAAMLSPKGRCAVFSAEADGFVRAEGGGMVVLKRLEDAVADGDRIHGVLVGWGSNSDGRTAGLALPNPDAQEDLLRTVYERAGVDPDELVYMEAHGTGTLVGDPFECRALGRALGRRRSCPLPVGSIKSNMGHLEPASGMAGLFKTLLVLRRGRIPASLHASPLNPDIDFDGLGLAPAVEPCAVEPLAAERRTAGVNSFGFGGANAHLIVAAPAETPSDSPTDEQAGAPSAHDREETTGAPDSTGDSAADPDSATALPIVVSARSPKALAVAAERMADRVATADSGEFYDVAYTSCVRRGKHPYRLAVLAGSGDEAAGKLRAAESATSTPAADDGRTAFVYSGNGSQWAGMGADLLAVDPVFAEAVAEADAELGRYLGWSVSEVMARPRDEWGLGRTEVAQPMLFAVQVGLTRALEAWGIRPAAVIGHSVGEVAAAWGAGMLSLRQAAWVVAARSEAQAPTAGSGRMLAVSLSAQESETLVERFPGVEIAGVNSDRDVTLAGTGAQITALTEELEQRGVFVQRLDLDYAFHSPAMDPIREPLLRALDGLAPTSGRIPLASTVTGDLIEGAELTPEYWWHGVRDAVLFAAAADRLRDSGIGVFAEVGPHPILCAYLRRVTAGSPHRRYTVTATLRRDTGAVQSMDAAVTPLIAAGADIDWRSTFFRRPGRAVDLPSYPWQRERHWNGTPHHWAGLPGSPLDHPLLGARLPTAIPTWEGPVEPAIVPWIADHKITGSVIFPGAGYIEMALSAGRRALDHPVEAYNWEFTQPLVIPWAEATRVRLRTSLSPNDGAMRIASSEKHDGRPRQHAHGRVRRLLGQAPPPLDVTAIRVRCERHVSGAEHYERVAQEGFLQYGHRFQVLQDLWGGSAEVIAAYHHDADEQGMEVHPALFDGALQAVAPLIEQTARDEPFLVASIGTARVWRTPADRGWVRVRDRTRIQGEMCCDISVTDEQGAVTVELSGVRVRRVTGQRKRPVAVQHTVVRAAPHPDQPADVSPLPEPELLAARAARRMDDVRDTWPGGEYARFVERVSPIIARFGIQTLLAVAPRAREGITWEEARTGLPNASFRMLETLASSPDAHDFVESLPCGEVRVIPSEADEPHAVYELVHDQPSYANILVFLLHQLRHFPEIASGERDPLELLADESTGEIVRQLFATSPPNRFCYQLAQALIEQIVAAWPTDRPLRVVEVGAGTGGFTQAVLPLLPPERTRYTFTDVSPFFFAAAQKNLAAYDFVDYQVLDLDTDPAEQGFTPGGYDLVLAANALHTARDMGAAMPRVASLLAEGGQLLAVEFHNRFLLTGLFGTLESHWDAVDTELRPHGKALARDQWPDLLRCSGFQNIVQTGSPEEPGYSDFSVLLAATGAEAPPPPVGAASLHAGDAALTDDSAATGSDAVSNPPCQLIAVEAEAELPLANAVAAAAEAAGSKTQAVVAPDESGAWADLLAEQEETVSITLLLAERDETGPDSVSRTVQRAKLVRSIVAARGDQSETMVRSLVVVTRPSGAMPAPEKPEAPLDAAMWGMARTLDNELSDVRITRISLERSGDTDVDARRLVTELLGETAEDEIVLTRGGRFVPREIEHVPEVPSAEVDAFALDVREPGLSYHLQWVETDRPEPVPGSVCIEVRAAALNYRDVMQAIGLLPAEAVEGTLTEQGQGLECAGVVTAVGAGAEGLEVGDRVFALAPNSLASHTITAAHAVSRIPDHMTFAEAATAPVVFTTVQYALGDLARLASGETVLVHGGTGGVGLAALQYARERGARVIVTAGSEIKRGLLKSMGVDDVLHSRDLDFVPKVMELTGGQGVDVVLNSLAGEAIARGLELLKPSGRFIELGKRDIMMDGSLPLKPFHRNLTFCGVDLNALLDRPDYARGVWSHVTQRIHDGRYRPLPYTAYPAARVREAFTLLQHSRHIGKVIVTFDEPGEPVSVRRRTVVAPQLDAEGTYLVTGGLGGFGAATARHLAERGARHLALVSRRGAEAPEASDLLAELAEGGVQATAYAADCSDADAMADVLRRIDADGYQLRGVVHAAMELDDDEFIDLTGDRIASVLRPKMGGLQALDSLTRRCDLDLFCTYSSQSANIGNVLQANYAAANLYTEALIRRRRSRHLPGLAVAWGHIGDVGYVARQGLSSVAEGLGAEAVTSTRAMGVLDGLIQGFRDADVAVVHRTDWGMARRNLPSLLSPRFGMLLDGDVNLTGADRQDIIAELSKLPTDEARAVIMDHLTELLADVMHIDPDRLDPDRRLDEYGLDSLMAAELLTTMRQQYAFDIPPLELLRSGGTISGLTQTIMLRLGLGVSTGSATTAASEADTPPESEAETVGDADSEADTGRGPEADTEPGTEQALAAEAG</sequence>
<keyword evidence="6" id="KW-0012">Acyltransferase</keyword>
<dbReference type="Pfam" id="PF08240">
    <property type="entry name" value="ADH_N"/>
    <property type="match status" value="1"/>
</dbReference>
<dbReference type="InterPro" id="IPR006162">
    <property type="entry name" value="Ppantetheine_attach_site"/>
</dbReference>
<dbReference type="InterPro" id="IPR020807">
    <property type="entry name" value="PKS_DH"/>
</dbReference>
<dbReference type="Pfam" id="PF08659">
    <property type="entry name" value="KR"/>
    <property type="match status" value="1"/>
</dbReference>
<keyword evidence="13" id="KW-1185">Reference proteome</keyword>
<dbReference type="Gene3D" id="3.40.50.720">
    <property type="entry name" value="NAD(P)-binding Rossmann-like Domain"/>
    <property type="match status" value="3"/>
</dbReference>
<dbReference type="RefSeq" id="WP_017620992.1">
    <property type="nucleotide sequence ID" value="NZ_ANBG01000375.1"/>
</dbReference>
<dbReference type="Pfam" id="PF22621">
    <property type="entry name" value="CurL-like_PKS_C"/>
    <property type="match status" value="1"/>
</dbReference>
<dbReference type="SUPFAM" id="SSF53335">
    <property type="entry name" value="S-adenosyl-L-methionine-dependent methyltransferases"/>
    <property type="match status" value="1"/>
</dbReference>
<dbReference type="SUPFAM" id="SSF55048">
    <property type="entry name" value="Probable ACP-binding domain of malonyl-CoA ACP transacylase"/>
    <property type="match status" value="1"/>
</dbReference>
<dbReference type="InterPro" id="IPR036736">
    <property type="entry name" value="ACP-like_sf"/>
</dbReference>
<dbReference type="Pfam" id="PF08242">
    <property type="entry name" value="Methyltransf_12"/>
    <property type="match status" value="1"/>
</dbReference>
<feature type="compositionally biased region" description="Acidic residues" evidence="8">
    <location>
        <begin position="2532"/>
        <end position="2548"/>
    </location>
</feature>
<name>A0A223SAQ5_9ACTN</name>
<dbReference type="InterPro" id="IPR014030">
    <property type="entry name" value="Ketoacyl_synth_N"/>
</dbReference>
<dbReference type="GO" id="GO:0004315">
    <property type="term" value="F:3-oxoacyl-[acyl-carrier-protein] synthase activity"/>
    <property type="evidence" value="ECO:0007669"/>
    <property type="project" value="InterPro"/>
</dbReference>
<feature type="active site" description="Proton acceptor; for dehydratase activity" evidence="7">
    <location>
        <position position="951"/>
    </location>
</feature>
<evidence type="ECO:0000256" key="3">
    <source>
        <dbReference type="ARBA" id="ARBA00022679"/>
    </source>
</evidence>
<keyword evidence="5" id="KW-0511">Multifunctional enzyme</keyword>
<evidence type="ECO:0000256" key="8">
    <source>
        <dbReference type="SAM" id="MobiDB-lite"/>
    </source>
</evidence>
<dbReference type="SMART" id="SM00826">
    <property type="entry name" value="PKS_DH"/>
    <property type="match status" value="1"/>
</dbReference>
<dbReference type="InterPro" id="IPR020843">
    <property type="entry name" value="ER"/>
</dbReference>
<dbReference type="SUPFAM" id="SSF50129">
    <property type="entry name" value="GroES-like"/>
    <property type="match status" value="1"/>
</dbReference>
<dbReference type="InterPro" id="IPR020806">
    <property type="entry name" value="PKS_PP-bd"/>
</dbReference>
<dbReference type="SMART" id="SM00829">
    <property type="entry name" value="PKS_ER"/>
    <property type="match status" value="1"/>
</dbReference>
<dbReference type="GO" id="GO:0031177">
    <property type="term" value="F:phosphopantetheine binding"/>
    <property type="evidence" value="ECO:0007669"/>
    <property type="project" value="InterPro"/>
</dbReference>
<dbReference type="SMART" id="SM00827">
    <property type="entry name" value="PKS_AT"/>
    <property type="match status" value="1"/>
</dbReference>
<feature type="active site" description="Proton donor; for dehydratase activity" evidence="7">
    <location>
        <position position="1113"/>
    </location>
</feature>
<dbReference type="InterPro" id="IPR014031">
    <property type="entry name" value="Ketoacyl_synth_C"/>
</dbReference>
<dbReference type="PROSITE" id="PS00606">
    <property type="entry name" value="KS3_1"/>
    <property type="match status" value="1"/>
</dbReference>
<dbReference type="SUPFAM" id="SSF52151">
    <property type="entry name" value="FabD/lysophospholipase-like"/>
    <property type="match status" value="1"/>
</dbReference>
<dbReference type="GO" id="GO:0004312">
    <property type="term" value="F:fatty acid synthase activity"/>
    <property type="evidence" value="ECO:0007669"/>
    <property type="project" value="TreeGrafter"/>
</dbReference>
<dbReference type="Pfam" id="PF00550">
    <property type="entry name" value="PP-binding"/>
    <property type="match status" value="1"/>
</dbReference>
<dbReference type="InterPro" id="IPR050091">
    <property type="entry name" value="PKS_NRPS_Biosynth_Enz"/>
</dbReference>
<protein>
    <submittedName>
        <fullName evidence="12">Type I polyketide synthase</fullName>
    </submittedName>
</protein>
<dbReference type="PROSITE" id="PS52004">
    <property type="entry name" value="KS3_2"/>
    <property type="match status" value="1"/>
</dbReference>
<evidence type="ECO:0000259" key="11">
    <source>
        <dbReference type="PROSITE" id="PS52019"/>
    </source>
</evidence>
<dbReference type="InterPro" id="IPR049551">
    <property type="entry name" value="PKS_DH_C"/>
</dbReference>
<feature type="region of interest" description="N-terminal hotdog fold" evidence="7">
    <location>
        <begin position="922"/>
        <end position="1041"/>
    </location>
</feature>
<dbReference type="InterPro" id="IPR057326">
    <property type="entry name" value="KR_dom"/>
</dbReference>
<evidence type="ECO:0000256" key="6">
    <source>
        <dbReference type="ARBA" id="ARBA00023315"/>
    </source>
</evidence>
<dbReference type="Gene3D" id="3.40.50.150">
    <property type="entry name" value="Vaccinia Virus protein VP39"/>
    <property type="match status" value="1"/>
</dbReference>
<dbReference type="Pfam" id="PF00109">
    <property type="entry name" value="ketoacyl-synt"/>
    <property type="match status" value="1"/>
</dbReference>
<evidence type="ECO:0000256" key="4">
    <source>
        <dbReference type="ARBA" id="ARBA00022857"/>
    </source>
</evidence>
<dbReference type="PROSITE" id="PS51257">
    <property type="entry name" value="PROKAR_LIPOPROTEIN"/>
    <property type="match status" value="1"/>
</dbReference>
<dbReference type="PROSITE" id="PS52019">
    <property type="entry name" value="PKS_MFAS_DH"/>
    <property type="match status" value="1"/>
</dbReference>
<gene>
    <name evidence="12" type="ORF">CDO52_22705</name>
</gene>
<evidence type="ECO:0000256" key="1">
    <source>
        <dbReference type="ARBA" id="ARBA00022450"/>
    </source>
</evidence>
<dbReference type="InterPro" id="IPR036291">
    <property type="entry name" value="NAD(P)-bd_dom_sf"/>
</dbReference>
<feature type="region of interest" description="C-terminal hotdog fold" evidence="7">
    <location>
        <begin position="1055"/>
        <end position="1195"/>
    </location>
</feature>
<evidence type="ECO:0000256" key="2">
    <source>
        <dbReference type="ARBA" id="ARBA00022553"/>
    </source>
</evidence>
<dbReference type="Gene3D" id="3.10.129.110">
    <property type="entry name" value="Polyketide synthase dehydratase"/>
    <property type="match status" value="1"/>
</dbReference>
<dbReference type="SUPFAM" id="SSF47336">
    <property type="entry name" value="ACP-like"/>
    <property type="match status" value="1"/>
</dbReference>
<evidence type="ECO:0000313" key="12">
    <source>
        <dbReference type="EMBL" id="ASU85227.1"/>
    </source>
</evidence>
<dbReference type="InterPro" id="IPR013154">
    <property type="entry name" value="ADH-like_N"/>
</dbReference>
<dbReference type="PROSITE" id="PS00012">
    <property type="entry name" value="PHOSPHOPANTETHEINE"/>
    <property type="match status" value="1"/>
</dbReference>
<feature type="region of interest" description="Disordered" evidence="8">
    <location>
        <begin position="2523"/>
        <end position="2571"/>
    </location>
</feature>
<dbReference type="InterPro" id="IPR009081">
    <property type="entry name" value="PP-bd_ACP"/>
</dbReference>
<dbReference type="GO" id="GO:0016491">
    <property type="term" value="F:oxidoreductase activity"/>
    <property type="evidence" value="ECO:0007669"/>
    <property type="project" value="InterPro"/>
</dbReference>
<dbReference type="Pfam" id="PF00107">
    <property type="entry name" value="ADH_zinc_N"/>
    <property type="match status" value="1"/>
</dbReference>
<keyword evidence="2" id="KW-0597">Phosphoprotein</keyword>
<accession>A0A223SAQ5</accession>
<dbReference type="InterPro" id="IPR013217">
    <property type="entry name" value="Methyltransf_12"/>
</dbReference>
<feature type="region of interest" description="Disordered" evidence="8">
    <location>
        <begin position="435"/>
        <end position="473"/>
    </location>
</feature>
<dbReference type="Gene3D" id="3.30.70.3290">
    <property type="match status" value="1"/>
</dbReference>
<dbReference type="Gene3D" id="3.40.47.10">
    <property type="match status" value="1"/>
</dbReference>
<evidence type="ECO:0000259" key="10">
    <source>
        <dbReference type="PROSITE" id="PS52004"/>
    </source>
</evidence>
<dbReference type="SMART" id="SM00825">
    <property type="entry name" value="PKS_KS"/>
    <property type="match status" value="1"/>
</dbReference>
<dbReference type="CDD" id="cd02440">
    <property type="entry name" value="AdoMet_MTases"/>
    <property type="match status" value="1"/>
</dbReference>
<dbReference type="GO" id="GO:0006633">
    <property type="term" value="P:fatty acid biosynthetic process"/>
    <property type="evidence" value="ECO:0007669"/>
    <property type="project" value="InterPro"/>
</dbReference>
<feature type="region of interest" description="Disordered" evidence="8">
    <location>
        <begin position="1012"/>
        <end position="1031"/>
    </location>
</feature>
<proteinExistence type="predicted"/>
<keyword evidence="1" id="KW-0596">Phosphopantetheine</keyword>
<dbReference type="Pfam" id="PF14765">
    <property type="entry name" value="PS-DH"/>
    <property type="match status" value="1"/>
</dbReference>
<dbReference type="InterPro" id="IPR011032">
    <property type="entry name" value="GroES-like_sf"/>
</dbReference>
<dbReference type="Pfam" id="PF00698">
    <property type="entry name" value="Acyl_transf_1"/>
    <property type="match status" value="1"/>
</dbReference>
<dbReference type="FunFam" id="3.40.50.720:FF:000209">
    <property type="entry name" value="Polyketide synthase Pks12"/>
    <property type="match status" value="1"/>
</dbReference>
<organism evidence="12 13">
    <name type="scientific">Nocardiopsis gilva YIM 90087</name>
    <dbReference type="NCBI Taxonomy" id="1235441"/>
    <lineage>
        <taxon>Bacteria</taxon>
        <taxon>Bacillati</taxon>
        <taxon>Actinomycetota</taxon>
        <taxon>Actinomycetes</taxon>
        <taxon>Streptosporangiales</taxon>
        <taxon>Nocardiopsidaceae</taxon>
        <taxon>Nocardiopsis</taxon>
    </lineage>
</organism>
<dbReference type="InterPro" id="IPR016035">
    <property type="entry name" value="Acyl_Trfase/lysoPLipase"/>
</dbReference>
<reference evidence="12 13" key="1">
    <citation type="submission" date="2017-08" db="EMBL/GenBank/DDBJ databases">
        <title>The complete genome sequence of Nocardiopsis gilva YIM 90087.</title>
        <authorList>
            <person name="Yin M."/>
            <person name="Tang S."/>
        </authorList>
    </citation>
    <scope>NUCLEOTIDE SEQUENCE [LARGE SCALE GENOMIC DNA]</scope>
    <source>
        <strain evidence="12 13">YIM 90087</strain>
    </source>
</reference>
<dbReference type="Gene3D" id="1.10.1200.10">
    <property type="entry name" value="ACP-like"/>
    <property type="match status" value="1"/>
</dbReference>
<dbReference type="InterPro" id="IPR018201">
    <property type="entry name" value="Ketoacyl_synth_AS"/>
</dbReference>
<evidence type="ECO:0000313" key="13">
    <source>
        <dbReference type="Proteomes" id="UP000215005"/>
    </source>
</evidence>
<dbReference type="OrthoDB" id="4537517at2"/>
<dbReference type="SUPFAM" id="SSF51735">
    <property type="entry name" value="NAD(P)-binding Rossmann-fold domains"/>
    <property type="match status" value="3"/>
</dbReference>
<feature type="domain" description="Carrier" evidence="9">
    <location>
        <begin position="2439"/>
        <end position="2514"/>
    </location>
</feature>
<dbReference type="InterPro" id="IPR049900">
    <property type="entry name" value="PKS_mFAS_DH"/>
</dbReference>
<dbReference type="InterPro" id="IPR013968">
    <property type="entry name" value="PKS_KR"/>
</dbReference>
<dbReference type="Pfam" id="PF02801">
    <property type="entry name" value="Ketoacyl-synt_C"/>
    <property type="match status" value="1"/>
</dbReference>
<dbReference type="InterPro" id="IPR014043">
    <property type="entry name" value="Acyl_transferase_dom"/>
</dbReference>
<dbReference type="Gene3D" id="3.90.180.10">
    <property type="entry name" value="Medium-chain alcohol dehydrogenases, catalytic domain"/>
    <property type="match status" value="1"/>
</dbReference>
<dbReference type="InterPro" id="IPR049552">
    <property type="entry name" value="PKS_DH_N"/>
</dbReference>
<dbReference type="InterPro" id="IPR042104">
    <property type="entry name" value="PKS_dehydratase_sf"/>
</dbReference>
<dbReference type="Gene3D" id="3.40.366.10">
    <property type="entry name" value="Malonyl-Coenzyme A Acyl Carrier Protein, domain 2"/>
    <property type="match status" value="1"/>
</dbReference>
<evidence type="ECO:0000256" key="5">
    <source>
        <dbReference type="ARBA" id="ARBA00023268"/>
    </source>
</evidence>
<dbReference type="SUPFAM" id="SSF53901">
    <property type="entry name" value="Thiolase-like"/>
    <property type="match status" value="1"/>
</dbReference>
<dbReference type="EMBL" id="CP022753">
    <property type="protein sequence ID" value="ASU85227.1"/>
    <property type="molecule type" value="Genomic_DNA"/>
</dbReference>
<dbReference type="InterPro" id="IPR016039">
    <property type="entry name" value="Thiolase-like"/>
</dbReference>
<evidence type="ECO:0000259" key="9">
    <source>
        <dbReference type="PROSITE" id="PS50075"/>
    </source>
</evidence>
<dbReference type="InterPro" id="IPR020841">
    <property type="entry name" value="PKS_Beta-ketoAc_synthase_dom"/>
</dbReference>
<dbReference type="InterPro" id="IPR001227">
    <property type="entry name" value="Ac_transferase_dom_sf"/>
</dbReference>
<evidence type="ECO:0000256" key="7">
    <source>
        <dbReference type="PROSITE-ProRule" id="PRU01363"/>
    </source>
</evidence>
<dbReference type="InterPro" id="IPR029063">
    <property type="entry name" value="SAM-dependent_MTases_sf"/>
</dbReference>
<keyword evidence="4" id="KW-0521">NADP</keyword>
<dbReference type="CDD" id="cd05195">
    <property type="entry name" value="enoyl_red"/>
    <property type="match status" value="1"/>
</dbReference>
<dbReference type="Pfam" id="PF21089">
    <property type="entry name" value="PKS_DH_N"/>
    <property type="match status" value="1"/>
</dbReference>
<dbReference type="PANTHER" id="PTHR43775:SF37">
    <property type="entry name" value="SI:DKEY-61P9.11"/>
    <property type="match status" value="1"/>
</dbReference>
<dbReference type="InterPro" id="IPR013149">
    <property type="entry name" value="ADH-like_C"/>
</dbReference>